<keyword evidence="10 11" id="KW-0449">Lipoprotein</keyword>
<evidence type="ECO:0000256" key="9">
    <source>
        <dbReference type="ARBA" id="ARBA00023235"/>
    </source>
</evidence>
<evidence type="ECO:0000256" key="13">
    <source>
        <dbReference type="SAM" id="SignalP"/>
    </source>
</evidence>
<comment type="caution">
    <text evidence="15">The sequence shown here is derived from an EMBL/GenBank/DDBJ whole genome shotgun (WGS) entry which is preliminary data.</text>
</comment>
<dbReference type="EC" id="5.2.1.8" evidence="11"/>
<evidence type="ECO:0000256" key="1">
    <source>
        <dbReference type="ARBA" id="ARBA00000971"/>
    </source>
</evidence>
<comment type="catalytic activity">
    <reaction evidence="1 11">
        <text>[protein]-peptidylproline (omega=180) = [protein]-peptidylproline (omega=0)</text>
        <dbReference type="Rhea" id="RHEA:16237"/>
        <dbReference type="Rhea" id="RHEA-COMP:10747"/>
        <dbReference type="Rhea" id="RHEA-COMP:10748"/>
        <dbReference type="ChEBI" id="CHEBI:83833"/>
        <dbReference type="ChEBI" id="CHEBI:83834"/>
        <dbReference type="EC" id="5.2.1.8"/>
    </reaction>
</comment>
<dbReference type="HAMAP" id="MF_01145">
    <property type="entry name" value="Foldase_PrsA"/>
    <property type="match status" value="1"/>
</dbReference>
<dbReference type="RefSeq" id="WP_012292180.1">
    <property type="nucleotide sequence ID" value="NZ_JANTOO010000017.1"/>
</dbReference>
<evidence type="ECO:0000256" key="4">
    <source>
        <dbReference type="ARBA" id="ARBA00022475"/>
    </source>
</evidence>
<feature type="domain" description="PpiC" evidence="14">
    <location>
        <begin position="135"/>
        <end position="225"/>
    </location>
</feature>
<dbReference type="PROSITE" id="PS01096">
    <property type="entry name" value="PPIC_PPIASE_1"/>
    <property type="match status" value="1"/>
</dbReference>
<dbReference type="EMBL" id="JANTOO010000017">
    <property type="protein sequence ID" value="MCS1397755.1"/>
    <property type="molecule type" value="Genomic_DNA"/>
</dbReference>
<evidence type="ECO:0000259" key="14">
    <source>
        <dbReference type="PROSITE" id="PS50198"/>
    </source>
</evidence>
<dbReference type="SUPFAM" id="SSF109998">
    <property type="entry name" value="Triger factor/SurA peptide-binding domain-like"/>
    <property type="match status" value="1"/>
</dbReference>
<keyword evidence="5 11" id="KW-0732">Signal</keyword>
<dbReference type="PANTHER" id="PTHR47245:SF1">
    <property type="entry name" value="FOLDASE PROTEIN PRSA"/>
    <property type="match status" value="1"/>
</dbReference>
<proteinExistence type="inferred from homology"/>
<keyword evidence="9 11" id="KW-0413">Isomerase</keyword>
<comment type="subcellular location">
    <subcellularLocation>
        <location evidence="2 11">Cell membrane</location>
        <topology evidence="2 11">Lipid-anchor</topology>
    </subcellularLocation>
</comment>
<keyword evidence="6 11" id="KW-0697">Rotamase</keyword>
<evidence type="ECO:0000256" key="3">
    <source>
        <dbReference type="ARBA" id="ARBA00006071"/>
    </source>
</evidence>
<comment type="similarity">
    <text evidence="3 11">Belongs to the PrsA family.</text>
</comment>
<dbReference type="PROSITE" id="PS51257">
    <property type="entry name" value="PROKAR_LIPOPROTEIN"/>
    <property type="match status" value="1"/>
</dbReference>
<protein>
    <recommendedName>
        <fullName evidence="11">Foldase protein PrsA</fullName>
        <ecNumber evidence="11">5.2.1.8</ecNumber>
    </recommendedName>
</protein>
<sequence>MKKTVLSLTLAASVLALGACSGGDSKAIVTSKVGDISVADFNEKAKSLTGPYVLQQMVTEKVLSDKYEVTDKEFKEAYDVTASQFGDSFSQALAESGLTEEGFKDSLRVQLLQEKALKDQAIKEEDVKKYYEQMKTELNGRHILVADEKTAKEVIAKIKGGAKFADVAKEYSTDTGSAEKGGELGWFSVGSMVDEFNDAAYALELNTLSEPVQTSFGYHVIEITDKRDVKDVGSFKDEEENIRTAMLGKLKQTGEDQVILKDIIAKMAKDANVRTPDKNLKQSLEFFTTTSEEQAKATEEAAKKAESEDKAEDTDKESN</sequence>
<feature type="region of interest" description="Disordered" evidence="12">
    <location>
        <begin position="287"/>
        <end position="319"/>
    </location>
</feature>
<dbReference type="PANTHER" id="PTHR47245">
    <property type="entry name" value="PEPTIDYLPROLYL ISOMERASE"/>
    <property type="match status" value="1"/>
</dbReference>
<dbReference type="InterPro" id="IPR000297">
    <property type="entry name" value="PPIase_PpiC"/>
</dbReference>
<keyword evidence="4 11" id="KW-1003">Cell membrane</keyword>
<evidence type="ECO:0000256" key="6">
    <source>
        <dbReference type="ARBA" id="ARBA00023110"/>
    </source>
</evidence>
<feature type="compositionally biased region" description="Basic and acidic residues" evidence="12">
    <location>
        <begin position="293"/>
        <end position="308"/>
    </location>
</feature>
<dbReference type="Proteomes" id="UP001525021">
    <property type="component" value="Unassembled WGS sequence"/>
</dbReference>
<organism evidence="15 16">
    <name type="scientific">Lysinibacillus pinottii</name>
    <dbReference type="NCBI Taxonomy" id="2973932"/>
    <lineage>
        <taxon>Bacteria</taxon>
        <taxon>Bacillati</taxon>
        <taxon>Bacillota</taxon>
        <taxon>Bacilli</taxon>
        <taxon>Bacillales</taxon>
        <taxon>Bacillaceae</taxon>
        <taxon>Lysinibacillus</taxon>
    </lineage>
</organism>
<dbReference type="InterPro" id="IPR023058">
    <property type="entry name" value="PPIase_PpiC_CS"/>
</dbReference>
<dbReference type="Gene3D" id="3.10.50.40">
    <property type="match status" value="1"/>
</dbReference>
<evidence type="ECO:0000313" key="15">
    <source>
        <dbReference type="EMBL" id="MCS1397755.1"/>
    </source>
</evidence>
<evidence type="ECO:0000256" key="10">
    <source>
        <dbReference type="ARBA" id="ARBA00023288"/>
    </source>
</evidence>
<keyword evidence="8 11" id="KW-0564">Palmitate</keyword>
<feature type="signal peptide" evidence="13">
    <location>
        <begin position="1"/>
        <end position="18"/>
    </location>
</feature>
<dbReference type="GO" id="GO:0003755">
    <property type="term" value="F:peptidyl-prolyl cis-trans isomerase activity"/>
    <property type="evidence" value="ECO:0007669"/>
    <property type="project" value="UniProtKB-EC"/>
</dbReference>
<comment type="function">
    <text evidence="11">Plays a major role in protein secretion by helping the post-translocational extracellular folding of several secreted proteins.</text>
</comment>
<dbReference type="InterPro" id="IPR027304">
    <property type="entry name" value="Trigger_fact/SurA_dom_sf"/>
</dbReference>
<dbReference type="PROSITE" id="PS50198">
    <property type="entry name" value="PPIC_PPIASE_2"/>
    <property type="match status" value="1"/>
</dbReference>
<dbReference type="Pfam" id="PF13616">
    <property type="entry name" value="Rotamase_3"/>
    <property type="match status" value="1"/>
</dbReference>
<evidence type="ECO:0000256" key="7">
    <source>
        <dbReference type="ARBA" id="ARBA00023136"/>
    </source>
</evidence>
<gene>
    <name evidence="11" type="primary">prsA</name>
    <name evidence="15" type="ORF">NXZ79_17220</name>
</gene>
<dbReference type="InterPro" id="IPR050245">
    <property type="entry name" value="PrsA_foldase"/>
</dbReference>
<accession>A0ABT2DS74</accession>
<evidence type="ECO:0000313" key="16">
    <source>
        <dbReference type="Proteomes" id="UP001525021"/>
    </source>
</evidence>
<dbReference type="InterPro" id="IPR046357">
    <property type="entry name" value="PPIase_dom_sf"/>
</dbReference>
<evidence type="ECO:0000256" key="8">
    <source>
        <dbReference type="ARBA" id="ARBA00023139"/>
    </source>
</evidence>
<feature type="compositionally biased region" description="Acidic residues" evidence="12">
    <location>
        <begin position="309"/>
        <end position="319"/>
    </location>
</feature>
<evidence type="ECO:0000256" key="2">
    <source>
        <dbReference type="ARBA" id="ARBA00004193"/>
    </source>
</evidence>
<feature type="chain" id="PRO_5046035093" description="Foldase protein PrsA" evidence="13">
    <location>
        <begin position="19"/>
        <end position="319"/>
    </location>
</feature>
<keyword evidence="7 11" id="KW-0472">Membrane</keyword>
<keyword evidence="16" id="KW-1185">Reference proteome</keyword>
<dbReference type="SUPFAM" id="SSF54534">
    <property type="entry name" value="FKBP-like"/>
    <property type="match status" value="1"/>
</dbReference>
<evidence type="ECO:0000256" key="12">
    <source>
        <dbReference type="SAM" id="MobiDB-lite"/>
    </source>
</evidence>
<dbReference type="InterPro" id="IPR023059">
    <property type="entry name" value="Foldase_PrsA"/>
</dbReference>
<reference evidence="15 16" key="1">
    <citation type="submission" date="2022-08" db="EMBL/GenBank/DDBJ databases">
        <title>Lysinibacillus sequencing.</title>
        <authorList>
            <person name="Dunlap C."/>
        </authorList>
    </citation>
    <scope>NUCLEOTIDE SEQUENCE [LARGE SCALE GENOMIC DNA]</scope>
    <source>
        <strain evidence="15 16">PB211</strain>
    </source>
</reference>
<name>A0ABT2DS74_9BACI</name>
<evidence type="ECO:0000256" key="5">
    <source>
        <dbReference type="ARBA" id="ARBA00022729"/>
    </source>
</evidence>
<evidence type="ECO:0000256" key="11">
    <source>
        <dbReference type="HAMAP-Rule" id="MF_01145"/>
    </source>
</evidence>